<accession>A0A5A7PYQ4</accession>
<keyword evidence="3" id="KW-1185">Reference proteome</keyword>
<proteinExistence type="predicted"/>
<gene>
    <name evidence="2" type="ORF">STAS_14411</name>
</gene>
<organism evidence="2 3">
    <name type="scientific">Striga asiatica</name>
    <name type="common">Asiatic witchweed</name>
    <name type="synonym">Buchnera asiatica</name>
    <dbReference type="NCBI Taxonomy" id="4170"/>
    <lineage>
        <taxon>Eukaryota</taxon>
        <taxon>Viridiplantae</taxon>
        <taxon>Streptophyta</taxon>
        <taxon>Embryophyta</taxon>
        <taxon>Tracheophyta</taxon>
        <taxon>Spermatophyta</taxon>
        <taxon>Magnoliopsida</taxon>
        <taxon>eudicotyledons</taxon>
        <taxon>Gunneridae</taxon>
        <taxon>Pentapetalae</taxon>
        <taxon>asterids</taxon>
        <taxon>lamiids</taxon>
        <taxon>Lamiales</taxon>
        <taxon>Orobanchaceae</taxon>
        <taxon>Buchnereae</taxon>
        <taxon>Striga</taxon>
    </lineage>
</organism>
<protein>
    <submittedName>
        <fullName evidence="2">GRAM domain-containing protein</fullName>
    </submittedName>
</protein>
<evidence type="ECO:0000256" key="1">
    <source>
        <dbReference type="SAM" id="MobiDB-lite"/>
    </source>
</evidence>
<dbReference type="AlphaFoldDB" id="A0A5A7PYQ4"/>
<evidence type="ECO:0000313" key="2">
    <source>
        <dbReference type="EMBL" id="GER37970.1"/>
    </source>
</evidence>
<feature type="region of interest" description="Disordered" evidence="1">
    <location>
        <begin position="53"/>
        <end position="93"/>
    </location>
</feature>
<sequence>MEWIGSVSNNLDLMNMDQRSEGKSNLDQSILVDSVNGGVDTILGPKISDPNHVKRKGAPRKLRQKGALEKISKKLKVSSKQKNMASSKPHESATYVQPMVQANLPTLAPMSYSQELFIPSFVPNWGTNVLATYEGDKTSKSSMYLKLMSSPNDVLVD</sequence>
<feature type="non-terminal residue" evidence="2">
    <location>
        <position position="157"/>
    </location>
</feature>
<feature type="compositionally biased region" description="Basic residues" evidence="1">
    <location>
        <begin position="53"/>
        <end position="64"/>
    </location>
</feature>
<reference evidence="3" key="1">
    <citation type="journal article" date="2019" name="Curr. Biol.">
        <title>Genome Sequence of Striga asiatica Provides Insight into the Evolution of Plant Parasitism.</title>
        <authorList>
            <person name="Yoshida S."/>
            <person name="Kim S."/>
            <person name="Wafula E.K."/>
            <person name="Tanskanen J."/>
            <person name="Kim Y.M."/>
            <person name="Honaas L."/>
            <person name="Yang Z."/>
            <person name="Spallek T."/>
            <person name="Conn C.E."/>
            <person name="Ichihashi Y."/>
            <person name="Cheong K."/>
            <person name="Cui S."/>
            <person name="Der J.P."/>
            <person name="Gundlach H."/>
            <person name="Jiao Y."/>
            <person name="Hori C."/>
            <person name="Ishida J.K."/>
            <person name="Kasahara H."/>
            <person name="Kiba T."/>
            <person name="Kim M.S."/>
            <person name="Koo N."/>
            <person name="Laohavisit A."/>
            <person name="Lee Y.H."/>
            <person name="Lumba S."/>
            <person name="McCourt P."/>
            <person name="Mortimer J.C."/>
            <person name="Mutuku J.M."/>
            <person name="Nomura T."/>
            <person name="Sasaki-Sekimoto Y."/>
            <person name="Seto Y."/>
            <person name="Wang Y."/>
            <person name="Wakatake T."/>
            <person name="Sakakibara H."/>
            <person name="Demura T."/>
            <person name="Yamaguchi S."/>
            <person name="Yoneyama K."/>
            <person name="Manabe R.I."/>
            <person name="Nelson D.C."/>
            <person name="Schulman A.H."/>
            <person name="Timko M.P."/>
            <person name="dePamphilis C.W."/>
            <person name="Choi D."/>
            <person name="Shirasu K."/>
        </authorList>
    </citation>
    <scope>NUCLEOTIDE SEQUENCE [LARGE SCALE GENOMIC DNA]</scope>
    <source>
        <strain evidence="3">cv. UVA1</strain>
    </source>
</reference>
<evidence type="ECO:0000313" key="3">
    <source>
        <dbReference type="Proteomes" id="UP000325081"/>
    </source>
</evidence>
<dbReference type="Proteomes" id="UP000325081">
    <property type="component" value="Unassembled WGS sequence"/>
</dbReference>
<name>A0A5A7PYQ4_STRAF</name>
<dbReference type="EMBL" id="BKCP01005406">
    <property type="protein sequence ID" value="GER37970.1"/>
    <property type="molecule type" value="Genomic_DNA"/>
</dbReference>
<comment type="caution">
    <text evidence="2">The sequence shown here is derived from an EMBL/GenBank/DDBJ whole genome shotgun (WGS) entry which is preliminary data.</text>
</comment>